<evidence type="ECO:0000313" key="2">
    <source>
        <dbReference type="EMBL" id="CBI76162.1"/>
    </source>
</evidence>
<proteinExistence type="predicted"/>
<dbReference type="Proteomes" id="UP000009101">
    <property type="component" value="Chromosome"/>
</dbReference>
<dbReference type="InterPro" id="IPR038610">
    <property type="entry name" value="FliK-like_C_sf"/>
</dbReference>
<dbReference type="KEGG" id="bcd:BARCL_0481"/>
<keyword evidence="2" id="KW-0282">Flagellum</keyword>
<feature type="domain" description="Flagellar hook-length control protein-like C-terminal" evidence="1">
    <location>
        <begin position="261"/>
        <end position="322"/>
    </location>
</feature>
<accession>E6YH24</accession>
<dbReference type="EMBL" id="FN645454">
    <property type="protein sequence ID" value="CBI76162.1"/>
    <property type="molecule type" value="Genomic_DNA"/>
</dbReference>
<keyword evidence="2" id="KW-0969">Cilium</keyword>
<dbReference type="InterPro" id="IPR021136">
    <property type="entry name" value="Flagellar_hook_control-like_C"/>
</dbReference>
<dbReference type="eggNOG" id="COG3144">
    <property type="taxonomic scope" value="Bacteria"/>
</dbReference>
<dbReference type="HOGENOM" id="CLU_641998_0_0_5"/>
<reference evidence="3" key="1">
    <citation type="submission" date="2009-11" db="EMBL/GenBank/DDBJ databases">
        <title>Genome sequencing of Bartonella species and comparative genomics.</title>
        <authorList>
            <person name="Engel P."/>
            <person name="Salzburger W."/>
            <person name="Marius L."/>
            <person name="Chao-Chin C."/>
            <person name="Soichi M."/>
            <person name="Christa L."/>
            <person name="Alexandra C."/>
            <person name="Aurelie L."/>
            <person name="Claudine M."/>
            <person name="Stephan S.C."/>
            <person name="Christoph D."/>
        </authorList>
    </citation>
    <scope>NUCLEOTIDE SEQUENCE [LARGE SCALE GENOMIC DNA]</scope>
    <source>
        <strain evidence="3">CIP 104772 / 73</strain>
    </source>
</reference>
<keyword evidence="3" id="KW-1185">Reference proteome</keyword>
<name>E6YH24_BARC7</name>
<dbReference type="Pfam" id="PF02120">
    <property type="entry name" value="Flg_hook"/>
    <property type="match status" value="1"/>
</dbReference>
<protein>
    <submittedName>
        <fullName evidence="2">Putative flagellar motor protein</fullName>
    </submittedName>
</protein>
<organism evidence="2 3">
    <name type="scientific">Bartonella clarridgeiae (strain CCUG 45776 / CIP 104772 / 73)</name>
    <dbReference type="NCBI Taxonomy" id="696125"/>
    <lineage>
        <taxon>Bacteria</taxon>
        <taxon>Pseudomonadati</taxon>
        <taxon>Pseudomonadota</taxon>
        <taxon>Alphaproteobacteria</taxon>
        <taxon>Hyphomicrobiales</taxon>
        <taxon>Bartonellaceae</taxon>
        <taxon>Bartonella</taxon>
    </lineage>
</organism>
<dbReference type="AlphaFoldDB" id="E6YH24"/>
<evidence type="ECO:0000313" key="3">
    <source>
        <dbReference type="Proteomes" id="UP000009101"/>
    </source>
</evidence>
<gene>
    <name evidence="2" type="ordered locus">BARCL_0481</name>
</gene>
<evidence type="ECO:0000259" key="1">
    <source>
        <dbReference type="Pfam" id="PF02120"/>
    </source>
</evidence>
<dbReference type="STRING" id="696125.BARCL_0481"/>
<sequence length="408" mass="46889">MTTINKTAVDKTTVQPEDCTDNQLPKAFDTLLKQNKFMRDRNFYEDSSLMYMVKEALKESAEQTILDEGVEHLNEVINQDFLYKIIELETSEEIVEQNIIKAFDEEKLQKAKHSYIGDKENISLQNFLYPFCSVQQFVKQEKIREKVSECVKNESITALIKGDIQDQWISDIQKACAIEEKLQVKAVDKHSLAQQKVLQHGTQNFIHGSESLTLHVSMETERAQSLKNLEIGDRLFFQEEKPDFMIQLSDVDITFNKKVGGVRILHLKLTPVELGTVDVKVRMTAQGLHIELCAQHRETARLLISNQQTLSYVLEKAYIHDDGHLLISIIDKSTQAIQQDQSLQIEQGLEQDNSGQHFNGQRQAFGYNEQNGKNESKQFFKQFSLSDAPLLDPPFEDISPCNSYRWVV</sequence>
<keyword evidence="2" id="KW-0966">Cell projection</keyword>
<reference evidence="2 3" key="2">
    <citation type="journal article" date="2011" name="PLoS Genet.">
        <title>Parallel evolution of a type IV secretion system in radiating lineages of the host-restricted bacterial pathogen Bartonella.</title>
        <authorList>
            <person name="Engel P."/>
            <person name="Salzburger W."/>
            <person name="Liesch M."/>
            <person name="Chang C.C."/>
            <person name="Maruyama S."/>
            <person name="Lanz C."/>
            <person name="Calteau A."/>
            <person name="Lajus A."/>
            <person name="Medigue C."/>
            <person name="Schuster S.C."/>
            <person name="Dehio C."/>
        </authorList>
    </citation>
    <scope>NUCLEOTIDE SEQUENCE [LARGE SCALE GENOMIC DNA]</scope>
    <source>
        <strain evidence="3">CIP 104772 / 73</strain>
    </source>
</reference>
<dbReference type="Gene3D" id="3.30.750.140">
    <property type="match status" value="1"/>
</dbReference>